<dbReference type="InterPro" id="IPR016162">
    <property type="entry name" value="Ald_DH_N"/>
</dbReference>
<dbReference type="FunFam" id="3.40.309.10:FF:000012">
    <property type="entry name" value="Betaine aldehyde dehydrogenase"/>
    <property type="match status" value="1"/>
</dbReference>
<dbReference type="InterPro" id="IPR016163">
    <property type="entry name" value="Ald_DH_C"/>
</dbReference>
<evidence type="ECO:0000313" key="6">
    <source>
        <dbReference type="EMBL" id="PHZ86368.1"/>
    </source>
</evidence>
<sequence length="497" mass="53340">MIINWFEKLKGQNFNVQNFIEGRYKACSGEIILDKLSPRDGSLLYRFNTGTGTEVDDAVASARVAFEDGRWAGLELSTRQAALNKLADLIEENAQELALYEAMDVGKPITNAFHGDIVTAAGTLRNVAQAAEQISQPSGSDGAYFAYHQRGPIGVVAGIVGWNFPLVLACQKIAPAMIMGNSIILKPSEFTSLSACRLAELAIEAGIPDGVFNVVNGSGAIVGDRLARHMDVDLLSFVGSTATGKQLMVSAGQSNMKRMILECGGKSPYLVFDDCPDDLDMIAADIVGKAFPNQGALCVASTRLLIQETIRDKLLPKIIELTQKITPSDPLDLETTFGALINQGHMGKVQGYVQSGIEQGAKLLCGGEQVNSETGGYYMTPAIFDQVKPDYKIAQEEIFGPLLSVLTFKDEVEAIKLANDSDFGLFSYVATRNIGRIHRLGKELQAGGLVVMGTSSPSGGEVPIFIEPYKQSGFGRSGGLEELMAYSAGTTVHLLHE</sequence>
<keyword evidence="7" id="KW-1185">Reference proteome</keyword>
<keyword evidence="2 4" id="KW-0560">Oxidoreductase</keyword>
<evidence type="ECO:0000256" key="4">
    <source>
        <dbReference type="RuleBase" id="RU003345"/>
    </source>
</evidence>
<evidence type="ECO:0000256" key="3">
    <source>
        <dbReference type="PROSITE-ProRule" id="PRU10007"/>
    </source>
</evidence>
<dbReference type="EMBL" id="PDEM01000008">
    <property type="protein sequence ID" value="PHZ86368.1"/>
    <property type="molecule type" value="Genomic_DNA"/>
</dbReference>
<gene>
    <name evidence="6" type="ORF">CRD36_02065</name>
</gene>
<feature type="active site" evidence="3">
    <location>
        <position position="262"/>
    </location>
</feature>
<proteinExistence type="inferred from homology"/>
<evidence type="ECO:0000256" key="2">
    <source>
        <dbReference type="ARBA" id="ARBA00023002"/>
    </source>
</evidence>
<organism evidence="6 7">
    <name type="scientific">Paremcibacter congregatus</name>
    <dbReference type="NCBI Taxonomy" id="2043170"/>
    <lineage>
        <taxon>Bacteria</taxon>
        <taxon>Pseudomonadati</taxon>
        <taxon>Pseudomonadota</taxon>
        <taxon>Alphaproteobacteria</taxon>
        <taxon>Emcibacterales</taxon>
        <taxon>Emcibacteraceae</taxon>
        <taxon>Paremcibacter</taxon>
    </lineage>
</organism>
<dbReference type="Gene3D" id="3.40.309.10">
    <property type="entry name" value="Aldehyde Dehydrogenase, Chain A, domain 2"/>
    <property type="match status" value="1"/>
</dbReference>
<dbReference type="PROSITE" id="PS00687">
    <property type="entry name" value="ALDEHYDE_DEHYDR_GLU"/>
    <property type="match status" value="1"/>
</dbReference>
<dbReference type="SUPFAM" id="SSF53720">
    <property type="entry name" value="ALDH-like"/>
    <property type="match status" value="1"/>
</dbReference>
<dbReference type="Gene3D" id="3.40.605.10">
    <property type="entry name" value="Aldehyde Dehydrogenase, Chain A, domain 1"/>
    <property type="match status" value="1"/>
</dbReference>
<name>A0A2G4YVK9_9PROT</name>
<dbReference type="InterPro" id="IPR015590">
    <property type="entry name" value="Aldehyde_DH_dom"/>
</dbReference>
<comment type="similarity">
    <text evidence="1 4">Belongs to the aldehyde dehydrogenase family.</text>
</comment>
<dbReference type="FunFam" id="3.40.605.10:FF:000001">
    <property type="entry name" value="Aldehyde dehydrogenase 1"/>
    <property type="match status" value="1"/>
</dbReference>
<protein>
    <submittedName>
        <fullName evidence="6">Aldehyde dehydrogenase PuuC</fullName>
    </submittedName>
</protein>
<dbReference type="OrthoDB" id="9802947at2"/>
<dbReference type="Proteomes" id="UP000229730">
    <property type="component" value="Unassembled WGS sequence"/>
</dbReference>
<evidence type="ECO:0000256" key="1">
    <source>
        <dbReference type="ARBA" id="ARBA00009986"/>
    </source>
</evidence>
<dbReference type="GO" id="GO:0004030">
    <property type="term" value="F:aldehyde dehydrogenase [NAD(P)+] activity"/>
    <property type="evidence" value="ECO:0007669"/>
    <property type="project" value="UniProtKB-ARBA"/>
</dbReference>
<dbReference type="PANTHER" id="PTHR11699">
    <property type="entry name" value="ALDEHYDE DEHYDROGENASE-RELATED"/>
    <property type="match status" value="1"/>
</dbReference>
<comment type="caution">
    <text evidence="6">The sequence shown here is derived from an EMBL/GenBank/DDBJ whole genome shotgun (WGS) entry which is preliminary data.</text>
</comment>
<dbReference type="Pfam" id="PF00171">
    <property type="entry name" value="Aldedh"/>
    <property type="match status" value="1"/>
</dbReference>
<accession>A0A2G4YVK9</accession>
<evidence type="ECO:0000313" key="7">
    <source>
        <dbReference type="Proteomes" id="UP000229730"/>
    </source>
</evidence>
<dbReference type="RefSeq" id="WP_099471087.1">
    <property type="nucleotide sequence ID" value="NZ_CP041025.1"/>
</dbReference>
<dbReference type="InterPro" id="IPR029510">
    <property type="entry name" value="Ald_DH_CS_GLU"/>
</dbReference>
<reference evidence="6 7" key="1">
    <citation type="submission" date="2017-10" db="EMBL/GenBank/DDBJ databases">
        <title>Frigbacter circumglobatus gen. nov. sp. nov., isolated from sediment cultured in situ.</title>
        <authorList>
            <person name="Zhao Z."/>
        </authorList>
    </citation>
    <scope>NUCLEOTIDE SEQUENCE [LARGE SCALE GENOMIC DNA]</scope>
    <source>
        <strain evidence="6 7">ZYL</strain>
    </source>
</reference>
<dbReference type="AlphaFoldDB" id="A0A2G4YVK9"/>
<dbReference type="InterPro" id="IPR016161">
    <property type="entry name" value="Ald_DH/histidinol_DH"/>
</dbReference>
<dbReference type="InParanoid" id="A0A2G4YVK9"/>
<evidence type="ECO:0000259" key="5">
    <source>
        <dbReference type="Pfam" id="PF00171"/>
    </source>
</evidence>
<feature type="domain" description="Aldehyde dehydrogenase" evidence="5">
    <location>
        <begin position="33"/>
        <end position="490"/>
    </location>
</feature>